<feature type="region of interest" description="Disordered" evidence="1">
    <location>
        <begin position="1"/>
        <end position="22"/>
    </location>
</feature>
<feature type="region of interest" description="Disordered" evidence="1">
    <location>
        <begin position="52"/>
        <end position="82"/>
    </location>
</feature>
<dbReference type="AlphaFoldDB" id="A0A4Z1PNX8"/>
<evidence type="ECO:0000313" key="3">
    <source>
        <dbReference type="Proteomes" id="UP000298493"/>
    </source>
</evidence>
<name>A0A4Z1PNX8_9PEZI</name>
<evidence type="ECO:0000256" key="1">
    <source>
        <dbReference type="SAM" id="MobiDB-lite"/>
    </source>
</evidence>
<reference evidence="2 3" key="1">
    <citation type="submission" date="2019-04" db="EMBL/GenBank/DDBJ databases">
        <title>High contiguity whole genome sequence and gene annotation resource for two Venturia nashicola isolates.</title>
        <authorList>
            <person name="Prokchorchik M."/>
            <person name="Won K."/>
            <person name="Lee Y."/>
            <person name="Choi E.D."/>
            <person name="Segonzac C."/>
            <person name="Sohn K.H."/>
        </authorList>
    </citation>
    <scope>NUCLEOTIDE SEQUENCE [LARGE SCALE GENOMIC DNA]</scope>
    <source>
        <strain evidence="2 3">PRI2</strain>
    </source>
</reference>
<sequence>MCSIPNSAATAPRTWTSAVPRPGPQLYRDLALDRDLDLDLTGLIGTWRPRSTTSQLLSNGGVPSPLSAPMPRREPESSQANAPRMTRHLKSLVPVCTGREHSSCIYPTDAMLLGVGFANAGNVSTMSQQCQVATTGYNAPFAAHTIGSISQRVPKGPKGDMHIVFPSIPPRQAIMDTSEQVGSTSPPFPRPTAFSKRRR</sequence>
<comment type="caution">
    <text evidence="2">The sequence shown here is derived from an EMBL/GenBank/DDBJ whole genome shotgun (WGS) entry which is preliminary data.</text>
</comment>
<organism evidence="2 3">
    <name type="scientific">Venturia nashicola</name>
    <dbReference type="NCBI Taxonomy" id="86259"/>
    <lineage>
        <taxon>Eukaryota</taxon>
        <taxon>Fungi</taxon>
        <taxon>Dikarya</taxon>
        <taxon>Ascomycota</taxon>
        <taxon>Pezizomycotina</taxon>
        <taxon>Dothideomycetes</taxon>
        <taxon>Pleosporomycetidae</taxon>
        <taxon>Venturiales</taxon>
        <taxon>Venturiaceae</taxon>
        <taxon>Venturia</taxon>
    </lineage>
</organism>
<dbReference type="Proteomes" id="UP000298493">
    <property type="component" value="Unassembled WGS sequence"/>
</dbReference>
<feature type="region of interest" description="Disordered" evidence="1">
    <location>
        <begin position="176"/>
        <end position="199"/>
    </location>
</feature>
<accession>A0A4Z1PNX8</accession>
<feature type="compositionally biased region" description="Polar residues" evidence="1">
    <location>
        <begin position="1"/>
        <end position="17"/>
    </location>
</feature>
<dbReference type="EMBL" id="SNSC02000001">
    <property type="protein sequence ID" value="TID27889.1"/>
    <property type="molecule type" value="Genomic_DNA"/>
</dbReference>
<proteinExistence type="predicted"/>
<feature type="compositionally biased region" description="Polar residues" evidence="1">
    <location>
        <begin position="176"/>
        <end position="185"/>
    </location>
</feature>
<keyword evidence="3" id="KW-1185">Reference proteome</keyword>
<gene>
    <name evidence="2" type="ORF">E6O75_ATG00656</name>
</gene>
<evidence type="ECO:0000313" key="2">
    <source>
        <dbReference type="EMBL" id="TID27889.1"/>
    </source>
</evidence>
<protein>
    <submittedName>
        <fullName evidence="2">Uncharacterized protein</fullName>
    </submittedName>
</protein>